<dbReference type="FunFam" id="3.40.50.720:FF:000150">
    <property type="entry name" value="UDP-glucuronic acid decarboxylase 6"/>
    <property type="match status" value="1"/>
</dbReference>
<dbReference type="GO" id="GO:0048040">
    <property type="term" value="F:UDP-glucuronate decarboxylase activity"/>
    <property type="evidence" value="ECO:0007669"/>
    <property type="project" value="UniProtKB-EC"/>
</dbReference>
<evidence type="ECO:0000256" key="15">
    <source>
        <dbReference type="ARBA" id="ARBA00023239"/>
    </source>
</evidence>
<evidence type="ECO:0000256" key="3">
    <source>
        <dbReference type="ARBA" id="ARBA00004496"/>
    </source>
</evidence>
<comment type="caution">
    <text evidence="19">The sequence shown here is derived from an EMBL/GenBank/DDBJ whole genome shotgun (WGS) entry which is preliminary data.</text>
</comment>
<proteinExistence type="inferred from homology"/>
<sequence length="477" mass="54430">MEDTIRRLEQHHLHIVDQQTHPLDSADKTRPDTPTSATDDTTPSTRSSSGSDDTSLSEPALFTKGLPFQDEASRIRAEDHLPSPSTSTATTPVPAFAKVQYELVTVVGDREVRSDMPLSSLQQLYLPIQEDAYRHVDPETKTLSFPHQPGFPAVKMLPNQQRKRILVTGGAGFVGSHLVDRLMLMGHEVIVLDNFFTGSKRNVQHWLGHPHFELIRHDVVDPFMIEVDQIYHLACPASPPHYQYNPIKTVKTSVMGTINMLGLAKRTKARFLLTSTSEVYGDPEEHPQKETYWGHVNPIGPRACYDEGKRVAETLTYSYMNQDNVDVRVARIFNTFGPRMNEHDGRVVSNFIMQALRGEDLTIYGDGQQTRSFQYIHDLIDGLILLMNKNYKEPVNLGNPEEYTIREFAEMIRDEINTEVKITGRPPIEDDPQRRRPDIGRAQRYLGWEPKFSVNQGIRETVQYFKKTKDEQTSYQN</sequence>
<evidence type="ECO:0000256" key="5">
    <source>
        <dbReference type="ARBA" id="ARBA00007505"/>
    </source>
</evidence>
<dbReference type="PANTHER" id="PTHR43078">
    <property type="entry name" value="UDP-GLUCURONIC ACID DECARBOXYLASE-RELATED"/>
    <property type="match status" value="1"/>
</dbReference>
<keyword evidence="10" id="KW-0735">Signal-anchor</keyword>
<dbReference type="Pfam" id="PF16363">
    <property type="entry name" value="GDP_Man_Dehyd"/>
    <property type="match status" value="1"/>
</dbReference>
<keyword evidence="11" id="KW-1133">Transmembrane helix</keyword>
<feature type="compositionally biased region" description="Basic and acidic residues" evidence="17">
    <location>
        <begin position="1"/>
        <end position="15"/>
    </location>
</feature>
<dbReference type="OrthoDB" id="331544at2759"/>
<keyword evidence="9" id="KW-0210">Decarboxylase</keyword>
<evidence type="ECO:0000256" key="17">
    <source>
        <dbReference type="SAM" id="MobiDB-lite"/>
    </source>
</evidence>
<dbReference type="InterPro" id="IPR036291">
    <property type="entry name" value="NAD(P)-bd_dom_sf"/>
</dbReference>
<comment type="pathway">
    <text evidence="4">Nucleotide-sugar biosynthesis; UDP-alpha-D-xylose biosynthesis; UDP-alpha-D-xylose from UDP-alpha-D-glucuronate: step 1/1.</text>
</comment>
<evidence type="ECO:0000313" key="20">
    <source>
        <dbReference type="Proteomes" id="UP000827284"/>
    </source>
</evidence>
<evidence type="ECO:0000256" key="1">
    <source>
        <dbReference type="ARBA" id="ARBA00001911"/>
    </source>
</evidence>
<dbReference type="InterPro" id="IPR016040">
    <property type="entry name" value="NAD(P)-bd_dom"/>
</dbReference>
<dbReference type="EMBL" id="BQFW01000004">
    <property type="protein sequence ID" value="GJJ70957.1"/>
    <property type="molecule type" value="Genomic_DNA"/>
</dbReference>
<dbReference type="InterPro" id="IPR044516">
    <property type="entry name" value="UXS-like"/>
</dbReference>
<evidence type="ECO:0000256" key="11">
    <source>
        <dbReference type="ARBA" id="ARBA00022989"/>
    </source>
</evidence>
<dbReference type="PANTHER" id="PTHR43078:SF6">
    <property type="entry name" value="UDP-GLUCURONIC ACID DECARBOXYLASE 1"/>
    <property type="match status" value="1"/>
</dbReference>
<feature type="region of interest" description="Disordered" evidence="17">
    <location>
        <begin position="1"/>
        <end position="64"/>
    </location>
</feature>
<keyword evidence="13" id="KW-0333">Golgi apparatus</keyword>
<name>A0A9P3LUG6_9FUNG</name>
<comment type="subcellular location">
    <subcellularLocation>
        <location evidence="3">Cytoplasm</location>
    </subcellularLocation>
    <subcellularLocation>
        <location evidence="2">Golgi apparatus</location>
        <location evidence="2">Golgi stack membrane</location>
        <topology evidence="2">Single-pass type II membrane protein</topology>
    </subcellularLocation>
</comment>
<organism evidence="19 20">
    <name type="scientific">Entomortierella parvispora</name>
    <dbReference type="NCBI Taxonomy" id="205924"/>
    <lineage>
        <taxon>Eukaryota</taxon>
        <taxon>Fungi</taxon>
        <taxon>Fungi incertae sedis</taxon>
        <taxon>Mucoromycota</taxon>
        <taxon>Mortierellomycotina</taxon>
        <taxon>Mortierellomycetes</taxon>
        <taxon>Mortierellales</taxon>
        <taxon>Mortierellaceae</taxon>
        <taxon>Entomortierella</taxon>
    </lineage>
</organism>
<dbReference type="SUPFAM" id="SSF51735">
    <property type="entry name" value="NAD(P)-binding Rossmann-fold domains"/>
    <property type="match status" value="1"/>
</dbReference>
<keyword evidence="20" id="KW-1185">Reference proteome</keyword>
<gene>
    <name evidence="19" type="ORF">EMPS_03307</name>
</gene>
<evidence type="ECO:0000256" key="7">
    <source>
        <dbReference type="ARBA" id="ARBA00022490"/>
    </source>
</evidence>
<feature type="domain" description="NAD(P)-binding" evidence="18">
    <location>
        <begin position="166"/>
        <end position="461"/>
    </location>
</feature>
<reference evidence="19" key="1">
    <citation type="submission" date="2021-11" db="EMBL/GenBank/DDBJ databases">
        <authorList>
            <person name="Herlambang A."/>
            <person name="Guo Y."/>
            <person name="Takashima Y."/>
            <person name="Nishizawa T."/>
        </authorList>
    </citation>
    <scope>NUCLEOTIDE SEQUENCE</scope>
    <source>
        <strain evidence="19">E1425</strain>
    </source>
</reference>
<evidence type="ECO:0000256" key="16">
    <source>
        <dbReference type="ARBA" id="ARBA00051601"/>
    </source>
</evidence>
<comment type="catalytic activity">
    <reaction evidence="16">
        <text>UDP-alpha-D-glucuronate + H(+) = UDP-alpha-D-xylose + CO2</text>
        <dbReference type="Rhea" id="RHEA:23916"/>
        <dbReference type="ChEBI" id="CHEBI:15378"/>
        <dbReference type="ChEBI" id="CHEBI:16526"/>
        <dbReference type="ChEBI" id="CHEBI:57632"/>
        <dbReference type="ChEBI" id="CHEBI:58052"/>
        <dbReference type="EC" id="4.1.1.35"/>
    </reaction>
</comment>
<evidence type="ECO:0000256" key="13">
    <source>
        <dbReference type="ARBA" id="ARBA00023034"/>
    </source>
</evidence>
<evidence type="ECO:0000256" key="14">
    <source>
        <dbReference type="ARBA" id="ARBA00023136"/>
    </source>
</evidence>
<evidence type="ECO:0000256" key="9">
    <source>
        <dbReference type="ARBA" id="ARBA00022793"/>
    </source>
</evidence>
<evidence type="ECO:0000256" key="10">
    <source>
        <dbReference type="ARBA" id="ARBA00022968"/>
    </source>
</evidence>
<keyword evidence="12" id="KW-0520">NAD</keyword>
<comment type="cofactor">
    <cofactor evidence="1">
        <name>NAD(+)</name>
        <dbReference type="ChEBI" id="CHEBI:57540"/>
    </cofactor>
</comment>
<dbReference type="GO" id="GO:0032580">
    <property type="term" value="C:Golgi cisterna membrane"/>
    <property type="evidence" value="ECO:0007669"/>
    <property type="project" value="UniProtKB-SubCell"/>
</dbReference>
<dbReference type="Gene3D" id="3.40.50.720">
    <property type="entry name" value="NAD(P)-binding Rossmann-like Domain"/>
    <property type="match status" value="2"/>
</dbReference>
<dbReference type="AlphaFoldDB" id="A0A9P3LUG6"/>
<keyword evidence="15" id="KW-0456">Lyase</keyword>
<keyword evidence="8" id="KW-0812">Transmembrane</keyword>
<evidence type="ECO:0000259" key="18">
    <source>
        <dbReference type="Pfam" id="PF16363"/>
    </source>
</evidence>
<evidence type="ECO:0000256" key="4">
    <source>
        <dbReference type="ARBA" id="ARBA00005100"/>
    </source>
</evidence>
<evidence type="ECO:0000256" key="6">
    <source>
        <dbReference type="ARBA" id="ARBA00012290"/>
    </source>
</evidence>
<evidence type="ECO:0000256" key="2">
    <source>
        <dbReference type="ARBA" id="ARBA00004447"/>
    </source>
</evidence>
<dbReference type="Proteomes" id="UP000827284">
    <property type="component" value="Unassembled WGS sequence"/>
</dbReference>
<feature type="compositionally biased region" description="Low complexity" evidence="17">
    <location>
        <begin position="32"/>
        <end position="57"/>
    </location>
</feature>
<keyword evidence="14" id="KW-0472">Membrane</keyword>
<comment type="similarity">
    <text evidence="5">Belongs to the NAD(P)-dependent epimerase/dehydratase family. UDP-glucuronic acid decarboxylase subfamily.</text>
</comment>
<protein>
    <recommendedName>
        <fullName evidence="6">UDP-glucuronate decarboxylase</fullName>
        <ecNumber evidence="6">4.1.1.35</ecNumber>
    </recommendedName>
</protein>
<evidence type="ECO:0000256" key="12">
    <source>
        <dbReference type="ARBA" id="ARBA00023027"/>
    </source>
</evidence>
<dbReference type="CDD" id="cd05230">
    <property type="entry name" value="UGD_SDR_e"/>
    <property type="match status" value="1"/>
</dbReference>
<reference evidence="19" key="2">
    <citation type="journal article" date="2022" name="Microbiol. Resour. Announc.">
        <title>Whole-Genome Sequence of Entomortierella parvispora E1425, a Mucoromycotan Fungus Associated with Burkholderiaceae-Related Endosymbiotic Bacteria.</title>
        <authorList>
            <person name="Herlambang A."/>
            <person name="Guo Y."/>
            <person name="Takashima Y."/>
            <person name="Narisawa K."/>
            <person name="Ohta H."/>
            <person name="Nishizawa T."/>
        </authorList>
    </citation>
    <scope>NUCLEOTIDE SEQUENCE</scope>
    <source>
        <strain evidence="19">E1425</strain>
    </source>
</reference>
<accession>A0A9P3LUG6</accession>
<dbReference type="EC" id="4.1.1.35" evidence="6"/>
<keyword evidence="7" id="KW-0963">Cytoplasm</keyword>
<evidence type="ECO:0000256" key="8">
    <source>
        <dbReference type="ARBA" id="ARBA00022692"/>
    </source>
</evidence>
<dbReference type="GO" id="GO:0070403">
    <property type="term" value="F:NAD+ binding"/>
    <property type="evidence" value="ECO:0007669"/>
    <property type="project" value="InterPro"/>
</dbReference>
<dbReference type="GO" id="GO:0042732">
    <property type="term" value="P:D-xylose metabolic process"/>
    <property type="evidence" value="ECO:0007669"/>
    <property type="project" value="InterPro"/>
</dbReference>
<evidence type="ECO:0000313" key="19">
    <source>
        <dbReference type="EMBL" id="GJJ70957.1"/>
    </source>
</evidence>